<reference evidence="1" key="1">
    <citation type="submission" date="2019-08" db="EMBL/GenBank/DDBJ databases">
        <authorList>
            <person name="Kucharzyk K."/>
            <person name="Murdoch R.W."/>
            <person name="Higgins S."/>
            <person name="Loffler F."/>
        </authorList>
    </citation>
    <scope>NUCLEOTIDE SEQUENCE</scope>
</reference>
<sequence length="242" mass="26878">MRLEQYLAAYGVLLPRLERKCLAVFFLIRRHVGKGRQYHGVSNVLRVCGTNAGSGDIGDFRDRFPRLQRLGNLKNRALAHAIYQNIRACVIENAMPHTIVPIVVVCESSQTRLYAAENERHAHISLAAAVGVDNSRMVGAFARHAVFGIRVRIPPGAGDGIVVDHAVQIAGGHEKPKLRFAKRLKRLCAVPVRLRNQADRIPPALQQAVDNRRAKARVINIGVTRNQNKIQLFNAPRAQLFG</sequence>
<dbReference type="AlphaFoldDB" id="A0A645CDY5"/>
<name>A0A645CDY5_9ZZZZ</name>
<comment type="caution">
    <text evidence="1">The sequence shown here is derived from an EMBL/GenBank/DDBJ whole genome shotgun (WGS) entry which is preliminary data.</text>
</comment>
<gene>
    <name evidence="1" type="ORF">SDC9_122124</name>
</gene>
<proteinExistence type="predicted"/>
<accession>A0A645CDY5</accession>
<evidence type="ECO:0000313" key="1">
    <source>
        <dbReference type="EMBL" id="MPM75133.1"/>
    </source>
</evidence>
<organism evidence="1">
    <name type="scientific">bioreactor metagenome</name>
    <dbReference type="NCBI Taxonomy" id="1076179"/>
    <lineage>
        <taxon>unclassified sequences</taxon>
        <taxon>metagenomes</taxon>
        <taxon>ecological metagenomes</taxon>
    </lineage>
</organism>
<dbReference type="EMBL" id="VSSQ01026423">
    <property type="protein sequence ID" value="MPM75133.1"/>
    <property type="molecule type" value="Genomic_DNA"/>
</dbReference>
<protein>
    <submittedName>
        <fullName evidence="1">Uncharacterized protein</fullName>
    </submittedName>
</protein>